<dbReference type="InterPro" id="IPR026858">
    <property type="entry name" value="Vezatin"/>
</dbReference>
<keyword evidence="7 14" id="KW-0812">Transmembrane</keyword>
<name>A0A8S3SMR9_MYTED</name>
<evidence type="ECO:0000256" key="11">
    <source>
        <dbReference type="ARBA" id="ARBA00023136"/>
    </source>
</evidence>
<feature type="compositionally biased region" description="Basic and acidic residues" evidence="13">
    <location>
        <begin position="866"/>
        <end position="881"/>
    </location>
</feature>
<dbReference type="GO" id="GO:0098609">
    <property type="term" value="P:cell-cell adhesion"/>
    <property type="evidence" value="ECO:0007669"/>
    <property type="project" value="InterPro"/>
</dbReference>
<feature type="compositionally biased region" description="Polar residues" evidence="13">
    <location>
        <begin position="609"/>
        <end position="620"/>
    </location>
</feature>
<dbReference type="PANTHER" id="PTHR15989">
    <property type="entry name" value="VEZATIN"/>
    <property type="match status" value="1"/>
</dbReference>
<feature type="transmembrane region" description="Helical" evidence="14">
    <location>
        <begin position="162"/>
        <end position="182"/>
    </location>
</feature>
<evidence type="ECO:0000256" key="12">
    <source>
        <dbReference type="ARBA" id="ARBA00023242"/>
    </source>
</evidence>
<evidence type="ECO:0000256" key="6">
    <source>
        <dbReference type="ARBA" id="ARBA00022475"/>
    </source>
</evidence>
<keyword evidence="8" id="KW-0965">Cell junction</keyword>
<evidence type="ECO:0000256" key="9">
    <source>
        <dbReference type="ARBA" id="ARBA00022989"/>
    </source>
</evidence>
<evidence type="ECO:0000256" key="4">
    <source>
        <dbReference type="ARBA" id="ARBA00007245"/>
    </source>
</evidence>
<dbReference type="OrthoDB" id="21151at2759"/>
<evidence type="ECO:0000256" key="1">
    <source>
        <dbReference type="ARBA" id="ARBA00004123"/>
    </source>
</evidence>
<comment type="caution">
    <text evidence="16">The sequence shown here is derived from an EMBL/GenBank/DDBJ whole genome shotgun (WGS) entry which is preliminary data.</text>
</comment>
<keyword evidence="17" id="KW-1185">Reference proteome</keyword>
<dbReference type="Pfam" id="PF12632">
    <property type="entry name" value="Vezatin"/>
    <property type="match status" value="1"/>
</dbReference>
<feature type="transmembrane region" description="Helical" evidence="14">
    <location>
        <begin position="131"/>
        <end position="150"/>
    </location>
</feature>
<dbReference type="InterPro" id="IPR026859">
    <property type="entry name" value="Myosin-bd"/>
</dbReference>
<evidence type="ECO:0000313" key="17">
    <source>
        <dbReference type="Proteomes" id="UP000683360"/>
    </source>
</evidence>
<comment type="similarity">
    <text evidence="4">Belongs to the vezatin family.</text>
</comment>
<evidence type="ECO:0000256" key="10">
    <source>
        <dbReference type="ARBA" id="ARBA00023054"/>
    </source>
</evidence>
<evidence type="ECO:0000259" key="15">
    <source>
        <dbReference type="Pfam" id="PF12632"/>
    </source>
</evidence>
<dbReference type="GO" id="GO:0017022">
    <property type="term" value="F:myosin binding"/>
    <property type="evidence" value="ECO:0007669"/>
    <property type="project" value="InterPro"/>
</dbReference>
<evidence type="ECO:0000256" key="2">
    <source>
        <dbReference type="ARBA" id="ARBA00004536"/>
    </source>
</evidence>
<evidence type="ECO:0000256" key="7">
    <source>
        <dbReference type="ARBA" id="ARBA00022692"/>
    </source>
</evidence>
<feature type="domain" description="Myosin-binding" evidence="15">
    <location>
        <begin position="166"/>
        <end position="428"/>
    </location>
</feature>
<feature type="region of interest" description="Disordered" evidence="13">
    <location>
        <begin position="580"/>
        <end position="621"/>
    </location>
</feature>
<dbReference type="GO" id="GO:0005912">
    <property type="term" value="C:adherens junction"/>
    <property type="evidence" value="ECO:0007669"/>
    <property type="project" value="UniProtKB-SubCell"/>
</dbReference>
<sequence length="881" mass="100687">MDEESDEDVYFANSPLMKHLEEAGIDIKNETVIQSNKSDTVKKENTSKIHFSTQLQCWYSYMYCFIISVLGINILKEEKTNLENLYKEKLLLCAVKSKAFEQDDQQFLENFKEKYEEKKQPNMDPFIKSKMLTMIALPCLLAYLFSRVVYPDLPWKYKTLTDLSAICYLLYIIANIVKYLLLTYQRWKLEHMYDVVVNCIQTGETMVKYTQKSLRLIQESELVSRGFTLVSQKSPLSRLEQNSLHHTQRQCSQLRSELFHSARNCFLVLKSAATNLVTSCPLDASIDNVMNYLCHIPIEEFGQCLQITGDTDESTKQLYTLTDGFSVASLKGLKHLFHLQQSEFLRRLTLTFIESDTSILNTRPEISNIISNVTSALQNNTDQLQRSYNIHSCCAISQETQSVRVPASQTSSATSDVYIAVHSLDLHLQAALLRIRSLSTIMEHQIERAEDSSNEFDQSGDSLLQQIKQELLACKGCWEEGLSRVENLLKSKEEPVQKDSVKTETIKPLEPKPLKQCGLEDPVIEDEVFEAYNDEDEEDMIENTWDEFLSPEEKAKKKREKEEALRVLTELKSVISFRAQDTAKREQAALQKSKGTESHNNVENDKVEQSLQETGPDNQYKNLNQKEKLKEEEITIHVQDNDKTNAEKTVTTGSNNEVQLNTEVTVNTFNSINTVDSQSQYEKNQTSESIIRPKKQKYVYCPPEDEMNNSTETITGPQFIALPVLGRQGVVEDRLERLSGANLSFTAMLAAQAVAQSQKIGLNVQTFGDELIYDDDSFDEEDKSEDSLDHDNDDNDSLNHDDSENDSLKDNYDHDPNVSLRKDKVFNDSLQTDYDNDSLKGDHVCNDANHDKHDDHDSDDSLEPNDVEKHQCGEDSNLKND</sequence>
<feature type="compositionally biased region" description="Basic and acidic residues" evidence="13">
    <location>
        <begin position="594"/>
        <end position="608"/>
    </location>
</feature>
<evidence type="ECO:0000256" key="8">
    <source>
        <dbReference type="ARBA" id="ARBA00022949"/>
    </source>
</evidence>
<dbReference type="GO" id="GO:0005886">
    <property type="term" value="C:plasma membrane"/>
    <property type="evidence" value="ECO:0007669"/>
    <property type="project" value="UniProtKB-SubCell"/>
</dbReference>
<feature type="region of interest" description="Disordered" evidence="13">
    <location>
        <begin position="779"/>
        <end position="881"/>
    </location>
</feature>
<keyword evidence="6" id="KW-1003">Cell membrane</keyword>
<gene>
    <name evidence="16" type="ORF">MEDL_35521</name>
</gene>
<dbReference type="GO" id="GO:0005634">
    <property type="term" value="C:nucleus"/>
    <property type="evidence" value="ECO:0007669"/>
    <property type="project" value="UniProtKB-SubCell"/>
</dbReference>
<keyword evidence="9 14" id="KW-1133">Transmembrane helix</keyword>
<accession>A0A8S3SMR9</accession>
<evidence type="ECO:0000256" key="3">
    <source>
        <dbReference type="ARBA" id="ARBA00004651"/>
    </source>
</evidence>
<evidence type="ECO:0000256" key="5">
    <source>
        <dbReference type="ARBA" id="ARBA00018125"/>
    </source>
</evidence>
<dbReference type="Proteomes" id="UP000683360">
    <property type="component" value="Unassembled WGS sequence"/>
</dbReference>
<evidence type="ECO:0000256" key="14">
    <source>
        <dbReference type="SAM" id="Phobius"/>
    </source>
</evidence>
<organism evidence="16 17">
    <name type="scientific">Mytilus edulis</name>
    <name type="common">Blue mussel</name>
    <dbReference type="NCBI Taxonomy" id="6550"/>
    <lineage>
        <taxon>Eukaryota</taxon>
        <taxon>Metazoa</taxon>
        <taxon>Spiralia</taxon>
        <taxon>Lophotrochozoa</taxon>
        <taxon>Mollusca</taxon>
        <taxon>Bivalvia</taxon>
        <taxon>Autobranchia</taxon>
        <taxon>Pteriomorphia</taxon>
        <taxon>Mytilida</taxon>
        <taxon>Mytiloidea</taxon>
        <taxon>Mytilidae</taxon>
        <taxon>Mytilinae</taxon>
        <taxon>Mytilus</taxon>
    </lineage>
</organism>
<dbReference type="EMBL" id="CAJPWZ010001727">
    <property type="protein sequence ID" value="CAG2222133.1"/>
    <property type="molecule type" value="Genomic_DNA"/>
</dbReference>
<evidence type="ECO:0000256" key="13">
    <source>
        <dbReference type="SAM" id="MobiDB-lite"/>
    </source>
</evidence>
<keyword evidence="12" id="KW-0539">Nucleus</keyword>
<feature type="compositionally biased region" description="Basic and acidic residues" evidence="13">
    <location>
        <begin position="837"/>
        <end position="856"/>
    </location>
</feature>
<keyword evidence="10" id="KW-0175">Coiled coil</keyword>
<protein>
    <recommendedName>
        <fullName evidence="5">Vezatin</fullName>
    </recommendedName>
</protein>
<proteinExistence type="inferred from homology"/>
<comment type="subcellular location">
    <subcellularLocation>
        <location evidence="2">Cell junction</location>
        <location evidence="2">Adherens junction</location>
    </subcellularLocation>
    <subcellularLocation>
        <location evidence="3">Cell membrane</location>
        <topology evidence="3">Multi-pass membrane protein</topology>
    </subcellularLocation>
    <subcellularLocation>
        <location evidence="1">Nucleus</location>
    </subcellularLocation>
</comment>
<dbReference type="AlphaFoldDB" id="A0A8S3SMR9"/>
<feature type="compositionally biased region" description="Basic and acidic residues" evidence="13">
    <location>
        <begin position="797"/>
        <end position="826"/>
    </location>
</feature>
<evidence type="ECO:0000313" key="16">
    <source>
        <dbReference type="EMBL" id="CAG2222133.1"/>
    </source>
</evidence>
<keyword evidence="11 14" id="KW-0472">Membrane</keyword>
<dbReference type="PANTHER" id="PTHR15989:SF5">
    <property type="entry name" value="VEZATIN"/>
    <property type="match status" value="1"/>
</dbReference>
<reference evidence="16" key="1">
    <citation type="submission" date="2021-03" db="EMBL/GenBank/DDBJ databases">
        <authorList>
            <person name="Bekaert M."/>
        </authorList>
    </citation>
    <scope>NUCLEOTIDE SEQUENCE</scope>
</reference>
<feature type="transmembrane region" description="Helical" evidence="14">
    <location>
        <begin position="58"/>
        <end position="75"/>
    </location>
</feature>